<keyword evidence="2" id="KW-1185">Reference proteome</keyword>
<dbReference type="AlphaFoldDB" id="A0A1G8C603"/>
<organism evidence="1 2">
    <name type="scientific">Alteribacillus persepolensis</name>
    <dbReference type="NCBI Taxonomy" id="568899"/>
    <lineage>
        <taxon>Bacteria</taxon>
        <taxon>Bacillati</taxon>
        <taxon>Bacillota</taxon>
        <taxon>Bacilli</taxon>
        <taxon>Bacillales</taxon>
        <taxon>Bacillaceae</taxon>
        <taxon>Alteribacillus</taxon>
    </lineage>
</organism>
<dbReference type="EMBL" id="FNDK01000005">
    <property type="protein sequence ID" value="SDH40957.1"/>
    <property type="molecule type" value="Genomic_DNA"/>
</dbReference>
<name>A0A1G8C603_9BACI</name>
<evidence type="ECO:0000313" key="1">
    <source>
        <dbReference type="EMBL" id="SDH40957.1"/>
    </source>
</evidence>
<dbReference type="Proteomes" id="UP000199163">
    <property type="component" value="Unassembled WGS sequence"/>
</dbReference>
<proteinExistence type="predicted"/>
<evidence type="ECO:0000313" key="2">
    <source>
        <dbReference type="Proteomes" id="UP000199163"/>
    </source>
</evidence>
<reference evidence="1 2" key="1">
    <citation type="submission" date="2016-10" db="EMBL/GenBank/DDBJ databases">
        <authorList>
            <person name="de Groot N.N."/>
        </authorList>
    </citation>
    <scope>NUCLEOTIDE SEQUENCE [LARGE SCALE GENOMIC DNA]</scope>
    <source>
        <strain evidence="1 2">DSM 21632</strain>
    </source>
</reference>
<gene>
    <name evidence="1" type="ORF">SAMN05192534_10576</name>
</gene>
<sequence>MVRLLGGIYYAFLYGHTIKLVYLNNNVCEMYIDDIYQGLCSFQNVKQKIRKMKRQVNQHRYITYRGNNLFQEAEKGTIVHIMV</sequence>
<accession>A0A1G8C603</accession>
<protein>
    <submittedName>
        <fullName evidence="1">Uncharacterized protein</fullName>
    </submittedName>
</protein>